<keyword evidence="18" id="KW-0966">Cell projection</keyword>
<feature type="compositionally biased region" description="Low complexity" evidence="20">
    <location>
        <begin position="578"/>
        <end position="588"/>
    </location>
</feature>
<feature type="compositionally biased region" description="Pro residues" evidence="20">
    <location>
        <begin position="85"/>
        <end position="126"/>
    </location>
</feature>
<reference evidence="22" key="1">
    <citation type="submission" date="2019-03" db="EMBL/GenBank/DDBJ databases">
        <authorList>
            <person name="Warren W.C."/>
            <person name="Johnson G.S."/>
        </authorList>
    </citation>
    <scope>NUCLEOTIDE SEQUENCE [LARGE SCALE GENOMIC DNA]</scope>
    <source>
        <strain evidence="22">Basenji</strain>
    </source>
</reference>
<feature type="compositionally biased region" description="Basic residues" evidence="20">
    <location>
        <begin position="167"/>
        <end position="200"/>
    </location>
</feature>
<evidence type="ECO:0000256" key="12">
    <source>
        <dbReference type="ARBA" id="ARBA00022692"/>
    </source>
</evidence>
<evidence type="ECO:0000256" key="20">
    <source>
        <dbReference type="SAM" id="MobiDB-lite"/>
    </source>
</evidence>
<evidence type="ECO:0000256" key="15">
    <source>
        <dbReference type="ARBA" id="ARBA00022989"/>
    </source>
</evidence>
<dbReference type="PANTHER" id="PTHR12067">
    <property type="entry name" value="PODOCALYXIN"/>
    <property type="match status" value="1"/>
</dbReference>
<feature type="compositionally biased region" description="Low complexity" evidence="20">
    <location>
        <begin position="201"/>
        <end position="215"/>
    </location>
</feature>
<keyword evidence="16 21" id="KW-0472">Membrane</keyword>
<dbReference type="InterPro" id="IPR013836">
    <property type="entry name" value="CD34/Podocalyxin"/>
</dbReference>
<feature type="compositionally biased region" description="Polar residues" evidence="20">
    <location>
        <begin position="417"/>
        <end position="435"/>
    </location>
</feature>
<evidence type="ECO:0000256" key="10">
    <source>
        <dbReference type="ARBA" id="ARBA00017371"/>
    </source>
</evidence>
<dbReference type="GO" id="GO:0001726">
    <property type="term" value="C:ruffle"/>
    <property type="evidence" value="ECO:0007669"/>
    <property type="project" value="UniProtKB-SubCell"/>
</dbReference>
<evidence type="ECO:0000256" key="6">
    <source>
        <dbReference type="ARBA" id="ARBA00004479"/>
    </source>
</evidence>
<dbReference type="GO" id="GO:0005902">
    <property type="term" value="C:microvillus"/>
    <property type="evidence" value="ECO:0007669"/>
    <property type="project" value="UniProtKB-SubCell"/>
</dbReference>
<comment type="similarity">
    <text evidence="9">Belongs to the podocalyxin family.</text>
</comment>
<feature type="compositionally biased region" description="Pro residues" evidence="20">
    <location>
        <begin position="259"/>
        <end position="273"/>
    </location>
</feature>
<dbReference type="Proteomes" id="UP000694429">
    <property type="component" value="Chromosome 14"/>
</dbReference>
<evidence type="ECO:0000256" key="1">
    <source>
        <dbReference type="ARBA" id="ARBA00003167"/>
    </source>
</evidence>
<evidence type="ECO:0000256" key="14">
    <source>
        <dbReference type="ARBA" id="ARBA00022889"/>
    </source>
</evidence>
<evidence type="ECO:0000256" key="19">
    <source>
        <dbReference type="ARBA" id="ARBA00031141"/>
    </source>
</evidence>
<evidence type="ECO:0000256" key="5">
    <source>
        <dbReference type="ARBA" id="ARBA00004466"/>
    </source>
</evidence>
<evidence type="ECO:0000256" key="9">
    <source>
        <dbReference type="ARBA" id="ARBA00007029"/>
    </source>
</evidence>
<feature type="compositionally biased region" description="Low complexity" evidence="20">
    <location>
        <begin position="548"/>
        <end position="566"/>
    </location>
</feature>
<dbReference type="GO" id="GO:0007155">
    <property type="term" value="P:cell adhesion"/>
    <property type="evidence" value="ECO:0007669"/>
    <property type="project" value="UniProtKB-KW"/>
</dbReference>
<evidence type="ECO:0000256" key="21">
    <source>
        <dbReference type="SAM" id="Phobius"/>
    </source>
</evidence>
<evidence type="ECO:0000256" key="8">
    <source>
        <dbReference type="ARBA" id="ARBA00004510"/>
    </source>
</evidence>
<feature type="compositionally biased region" description="Polar residues" evidence="20">
    <location>
        <begin position="442"/>
        <end position="469"/>
    </location>
</feature>
<keyword evidence="15 21" id="KW-1133">Transmembrane helix</keyword>
<feature type="region of interest" description="Disordered" evidence="20">
    <location>
        <begin position="1"/>
        <end position="273"/>
    </location>
</feature>
<protein>
    <recommendedName>
        <fullName evidence="10">Podocalyxin</fullName>
    </recommendedName>
    <alternativeName>
        <fullName evidence="19">Podocalyxin-like protein 1</fullName>
    </alternativeName>
</protein>
<feature type="compositionally biased region" description="Polar residues" evidence="20">
    <location>
        <begin position="484"/>
        <end position="511"/>
    </location>
</feature>
<sequence length="837" mass="88075">MERRPGPDRPAHARPPGPARERRWAARRCVAPAARTRASPRGARTRAAAEASKGPERTRQAGAPRGGAAGRTCAPGRERSRGGSPGPPAPAPPAPPGPRAPRAPRPPPAPSPRPPRAPPRPRPPPAALGAEFPPRSLFPAPPRPAPPGPRRPPALLGEGRGGEGRGRGRGRRGRDGSRRRRRRRAQQRRHRPLVRRRRSSARPSARPSAAPARLCRSGREEGPPERGSQPRVCAGRAAPPGLPPRPPAPAARARARSHLPPPSPGTMRPAPPPPLLLLLLLLPPPSLSHDGTIIAATSPTSGQPSTELPGGKGLITTAKTIQNTDLAITGEKVMSATVSKGPLPGSSNSVSMTLAPTQKNTVIAPDQDEKVSTNPTIATSDSKGIPDLNKSILPSATNSMKPDTPVTQTAGPGAQGNPGTTVSHMTSENTEQTTSQPPPQVKPSSITPALTSIITPTSPRQPSANSTTLKPPESSSESPDKSHTASSSLGTKVVPSSSLYGTSPTRTSSVTFWGGPQSSSGTPPVPAPTPRPAATSSSTPGISSVPGTTSLPSETESLESPSSESPSQPPKLRPTGPPSSGSSGPAASLPDEGPRSSSTQRAATAPRAPSVPSPTSAQGDHRIKCESPGRLTDKMLLLNLTRSGLCAGNNSDDKLITLLCRAAKATFNPAQDQCHIRLVPIQDTQAVAIKEITVQTNLLPRDVYELLKDKWDELKEVGVSNMKLGDQGPPEETEDRFSMPLIITIVCMASFLLLVAALYGCCHQRLSQRKDQQRLTEELQTVENGYHDNPTLEVMETSSEMQEKKVVNLNGELGDSWIVPLDNLAKDDLDEEEDTHL</sequence>
<feature type="transmembrane region" description="Helical" evidence="21">
    <location>
        <begin position="737"/>
        <end position="760"/>
    </location>
</feature>
<evidence type="ECO:0000256" key="13">
    <source>
        <dbReference type="ARBA" id="ARBA00022729"/>
    </source>
</evidence>
<dbReference type="Pfam" id="PF06365">
    <property type="entry name" value="CD34_antigen"/>
    <property type="match status" value="1"/>
</dbReference>
<accession>A0A8C0P5H4</accession>
<name>A0A8C0P5H4_CANLF</name>
<feature type="compositionally biased region" description="Pro residues" evidence="20">
    <location>
        <begin position="567"/>
        <end position="577"/>
    </location>
</feature>
<keyword evidence="11" id="KW-1003">Cell membrane</keyword>
<feature type="compositionally biased region" description="Pro residues" evidence="20">
    <location>
        <begin position="139"/>
        <end position="152"/>
    </location>
</feature>
<evidence type="ECO:0000256" key="11">
    <source>
        <dbReference type="ARBA" id="ARBA00022475"/>
    </source>
</evidence>
<keyword evidence="12 21" id="KW-0812">Transmembrane</keyword>
<evidence type="ECO:0000256" key="3">
    <source>
        <dbReference type="ARBA" id="ARBA00004221"/>
    </source>
</evidence>
<dbReference type="GO" id="GO:0030175">
    <property type="term" value="C:filopodium"/>
    <property type="evidence" value="ECO:0007669"/>
    <property type="project" value="UniProtKB-SubCell"/>
</dbReference>
<evidence type="ECO:0000313" key="23">
    <source>
        <dbReference type="Proteomes" id="UP000694429"/>
    </source>
</evidence>
<keyword evidence="17" id="KW-0325">Glycoprotein</keyword>
<dbReference type="GO" id="GO:0045121">
    <property type="term" value="C:membrane raft"/>
    <property type="evidence" value="ECO:0007669"/>
    <property type="project" value="UniProtKB-SubCell"/>
</dbReference>
<dbReference type="GO" id="GO:0016324">
    <property type="term" value="C:apical plasma membrane"/>
    <property type="evidence" value="ECO:0007669"/>
    <property type="project" value="UniProtKB-SubCell"/>
</dbReference>
<proteinExistence type="inferred from homology"/>
<dbReference type="PANTHER" id="PTHR12067:SF5">
    <property type="entry name" value="PODOCALYXIN"/>
    <property type="match status" value="1"/>
</dbReference>
<evidence type="ECO:0000256" key="16">
    <source>
        <dbReference type="ARBA" id="ARBA00023136"/>
    </source>
</evidence>
<comment type="function">
    <text evidence="1">Involved in the regulation of both adhesion and cell morphology and cancer progression. Functions as an anti-adhesive molecule that maintains an open filtration pathway between neighboring foot processes in the podocyte by charge repulsion. Acts as a pro-adhesive molecule, enhancing the adherence of cells to immobilized ligands, increasing the rate of migration and cell-cell contacts in an integrin-dependent manner. Induces the formation of apical actin-dependent microvilli. Involved in the formation of a preapical plasma membrane subdomain to set up initial epithelial polarization and the apical lumen formation during renal tubulogenesis. Plays a role in cancer development and aggressiveness by inducing cell migration and invasion through its interaction with the actin-binding protein EZR. Affects EZR-dependent signaling events, leading to increased activities of the MAPK and PI3K pathways in cancer cells.</text>
</comment>
<feature type="compositionally biased region" description="Polar residues" evidence="20">
    <location>
        <begin position="372"/>
        <end position="382"/>
    </location>
</feature>
<dbReference type="PRINTS" id="PR01217">
    <property type="entry name" value="PRICHEXTENSN"/>
</dbReference>
<feature type="compositionally biased region" description="Pro residues" evidence="20">
    <location>
        <begin position="240"/>
        <end position="249"/>
    </location>
</feature>
<dbReference type="AlphaFoldDB" id="A0A8C0P5H4"/>
<feature type="compositionally biased region" description="Basic and acidic residues" evidence="20">
    <location>
        <begin position="1"/>
        <end position="11"/>
    </location>
</feature>
<dbReference type="InterPro" id="IPR017403">
    <property type="entry name" value="PODXL"/>
</dbReference>
<reference evidence="22" key="2">
    <citation type="submission" date="2025-08" db="UniProtKB">
        <authorList>
            <consortium name="Ensembl"/>
        </authorList>
    </citation>
    <scope>IDENTIFICATION</scope>
</reference>
<evidence type="ECO:0000256" key="2">
    <source>
        <dbReference type="ARBA" id="ARBA00004105"/>
    </source>
</evidence>
<evidence type="ECO:0000313" key="22">
    <source>
        <dbReference type="Ensembl" id="ENSCAFP00030034520.1"/>
    </source>
</evidence>
<comment type="subcellular location">
    <subcellularLocation>
        <location evidence="3">Apical cell membrane</location>
    </subcellularLocation>
    <subcellularLocation>
        <location evidence="7">Cell projection</location>
        <location evidence="7">Filopodium</location>
    </subcellularLocation>
    <subcellularLocation>
        <location evidence="8">Cell projection</location>
        <location evidence="8">Lamellipodium</location>
    </subcellularLocation>
    <subcellularLocation>
        <location evidence="2">Cell projection</location>
        <location evidence="2">Microvillus</location>
    </subcellularLocation>
    <subcellularLocation>
        <location evidence="5">Cell projection</location>
        <location evidence="5">Ruffle</location>
    </subcellularLocation>
    <subcellularLocation>
        <location evidence="4">Membrane raft</location>
    </subcellularLocation>
    <subcellularLocation>
        <location evidence="6">Membrane</location>
        <topology evidence="6">Single-pass type I membrane protein</topology>
    </subcellularLocation>
</comment>
<feature type="region of interest" description="Disordered" evidence="20">
    <location>
        <begin position="360"/>
        <end position="627"/>
    </location>
</feature>
<evidence type="ECO:0000256" key="18">
    <source>
        <dbReference type="ARBA" id="ARBA00023273"/>
    </source>
</evidence>
<evidence type="ECO:0000256" key="17">
    <source>
        <dbReference type="ARBA" id="ARBA00023180"/>
    </source>
</evidence>
<evidence type="ECO:0000256" key="7">
    <source>
        <dbReference type="ARBA" id="ARBA00004486"/>
    </source>
</evidence>
<evidence type="ECO:0000256" key="4">
    <source>
        <dbReference type="ARBA" id="ARBA00004285"/>
    </source>
</evidence>
<dbReference type="GO" id="GO:0030027">
    <property type="term" value="C:lamellipodium"/>
    <property type="evidence" value="ECO:0007669"/>
    <property type="project" value="UniProtKB-SubCell"/>
</dbReference>
<organism evidence="22 23">
    <name type="scientific">Canis lupus familiaris</name>
    <name type="common">Dog</name>
    <name type="synonym">Canis familiaris</name>
    <dbReference type="NCBI Taxonomy" id="9615"/>
    <lineage>
        <taxon>Eukaryota</taxon>
        <taxon>Metazoa</taxon>
        <taxon>Chordata</taxon>
        <taxon>Craniata</taxon>
        <taxon>Vertebrata</taxon>
        <taxon>Euteleostomi</taxon>
        <taxon>Mammalia</taxon>
        <taxon>Eutheria</taxon>
        <taxon>Laurasiatheria</taxon>
        <taxon>Carnivora</taxon>
        <taxon>Caniformia</taxon>
        <taxon>Canidae</taxon>
        <taxon>Canis</taxon>
    </lineage>
</organism>
<keyword evidence="13" id="KW-0732">Signal</keyword>
<feature type="compositionally biased region" description="Polar residues" evidence="20">
    <location>
        <begin position="392"/>
        <end position="410"/>
    </location>
</feature>
<keyword evidence="14" id="KW-0130">Cell adhesion</keyword>
<dbReference type="GO" id="GO:0022407">
    <property type="term" value="P:regulation of cell-cell adhesion"/>
    <property type="evidence" value="ECO:0007669"/>
    <property type="project" value="InterPro"/>
</dbReference>
<dbReference type="GO" id="GO:0016477">
    <property type="term" value="P:cell migration"/>
    <property type="evidence" value="ECO:0007669"/>
    <property type="project" value="InterPro"/>
</dbReference>
<dbReference type="Ensembl" id="ENSCAFT00030039561.1">
    <property type="protein sequence ID" value="ENSCAFP00030034520.1"/>
    <property type="gene ID" value="ENSCAFG00030021481.1"/>
</dbReference>